<accession>X6NEX0</accession>
<comment type="caution">
    <text evidence="1">The sequence shown here is derived from an EMBL/GenBank/DDBJ whole genome shotgun (WGS) entry which is preliminary data.</text>
</comment>
<dbReference type="Proteomes" id="UP000023152">
    <property type="component" value="Unassembled WGS sequence"/>
</dbReference>
<protein>
    <submittedName>
        <fullName evidence="1">Uncharacterized protein</fullName>
    </submittedName>
</protein>
<keyword evidence="2" id="KW-1185">Reference proteome</keyword>
<organism evidence="1 2">
    <name type="scientific">Reticulomyxa filosa</name>
    <dbReference type="NCBI Taxonomy" id="46433"/>
    <lineage>
        <taxon>Eukaryota</taxon>
        <taxon>Sar</taxon>
        <taxon>Rhizaria</taxon>
        <taxon>Retaria</taxon>
        <taxon>Foraminifera</taxon>
        <taxon>Monothalamids</taxon>
        <taxon>Reticulomyxidae</taxon>
        <taxon>Reticulomyxa</taxon>
    </lineage>
</organism>
<reference evidence="1 2" key="1">
    <citation type="journal article" date="2013" name="Curr. Biol.">
        <title>The Genome of the Foraminiferan Reticulomyxa filosa.</title>
        <authorList>
            <person name="Glockner G."/>
            <person name="Hulsmann N."/>
            <person name="Schleicher M."/>
            <person name="Noegel A.A."/>
            <person name="Eichinger L."/>
            <person name="Gallinger C."/>
            <person name="Pawlowski J."/>
            <person name="Sierra R."/>
            <person name="Euteneuer U."/>
            <person name="Pillet L."/>
            <person name="Moustafa A."/>
            <person name="Platzer M."/>
            <person name="Groth M."/>
            <person name="Szafranski K."/>
            <person name="Schliwa M."/>
        </authorList>
    </citation>
    <scope>NUCLEOTIDE SEQUENCE [LARGE SCALE GENOMIC DNA]</scope>
</reference>
<evidence type="ECO:0000313" key="2">
    <source>
        <dbReference type="Proteomes" id="UP000023152"/>
    </source>
</evidence>
<proteinExistence type="predicted"/>
<dbReference type="EMBL" id="ASPP01009303">
    <property type="protein sequence ID" value="ETO24309.1"/>
    <property type="molecule type" value="Genomic_DNA"/>
</dbReference>
<dbReference type="AlphaFoldDB" id="X6NEX0"/>
<gene>
    <name evidence="1" type="ORF">RFI_12850</name>
</gene>
<name>X6NEX0_RETFI</name>
<sequence>MELQKCVSWPSQKRYVPLAREYIHIYIYIYLDTTYNNKFMLFILLIGNAGQLLATVRGWNSDNQEHVDESKGDESYVSEINGAQLIRSPANGPLRKTTTNVPEYVPISKAQMTQDTAFITVNWNGQVQDLQNIQDNLGAVVNSLLAGVVPNSNQFIIYFTNKNTNTEKDSANTNSFTITINSNNPESVNNIINIFSNQQNQNDEIEN</sequence>
<evidence type="ECO:0000313" key="1">
    <source>
        <dbReference type="EMBL" id="ETO24309.1"/>
    </source>
</evidence>